<dbReference type="AlphaFoldDB" id="A0A1V9XCT6"/>
<dbReference type="EMBL" id="MNPL01014913">
    <property type="protein sequence ID" value="OQR71319.1"/>
    <property type="molecule type" value="Genomic_DNA"/>
</dbReference>
<feature type="region of interest" description="Disordered" evidence="1">
    <location>
        <begin position="152"/>
        <end position="188"/>
    </location>
</feature>
<comment type="caution">
    <text evidence="3">The sequence shown here is derived from an EMBL/GenBank/DDBJ whole genome shotgun (WGS) entry which is preliminary data.</text>
</comment>
<feature type="compositionally biased region" description="Polar residues" evidence="1">
    <location>
        <begin position="152"/>
        <end position="162"/>
    </location>
</feature>
<dbReference type="Proteomes" id="UP000192247">
    <property type="component" value="Unassembled WGS sequence"/>
</dbReference>
<accession>A0A1V9XCT6</accession>
<protein>
    <submittedName>
        <fullName evidence="3">Proteasome inhibitor PI31 subunit-like</fullName>
    </submittedName>
</protein>
<proteinExistence type="predicted"/>
<evidence type="ECO:0000313" key="4">
    <source>
        <dbReference type="Proteomes" id="UP000192247"/>
    </source>
</evidence>
<evidence type="ECO:0000256" key="1">
    <source>
        <dbReference type="SAM" id="MobiDB-lite"/>
    </source>
</evidence>
<feature type="domain" description="PI31 proteasome regulator N-terminal" evidence="2">
    <location>
        <begin position="17"/>
        <end position="121"/>
    </location>
</feature>
<name>A0A1V9XCT6_9ACAR</name>
<dbReference type="InterPro" id="IPR021625">
    <property type="entry name" value="PI31_Prot_N"/>
</dbReference>
<dbReference type="GO" id="GO:0000502">
    <property type="term" value="C:proteasome complex"/>
    <property type="evidence" value="ECO:0007669"/>
    <property type="project" value="UniProtKB-KW"/>
</dbReference>
<dbReference type="Pfam" id="PF11566">
    <property type="entry name" value="PI31_Prot_N"/>
    <property type="match status" value="1"/>
</dbReference>
<feature type="non-terminal residue" evidence="3">
    <location>
        <position position="188"/>
    </location>
</feature>
<dbReference type="STRING" id="418985.A0A1V9XCT6"/>
<dbReference type="InParanoid" id="A0A1V9XCT6"/>
<gene>
    <name evidence="3" type="ORF">BIW11_03991</name>
</gene>
<sequence length="188" mass="20979">MAAPDFGLEALYRLHPVNSKTNAVIVLVHFVLTKNGLLHVGRGIYWENDEIGSEMLPADWEQSDREYRYVSRADPKKRFILTFSGPETVLLVRMVHVKQKVTTSICVDTEKHVDGTQLASNTPRLIFPKLFDLMAQISNELLDEHQAATCSIGTSAPSSNPRGPSYEPGGPPNISRNPDINPLFHEEV</sequence>
<keyword evidence="3" id="KW-0647">Proteasome</keyword>
<organism evidence="3 4">
    <name type="scientific">Tropilaelaps mercedesae</name>
    <dbReference type="NCBI Taxonomy" id="418985"/>
    <lineage>
        <taxon>Eukaryota</taxon>
        <taxon>Metazoa</taxon>
        <taxon>Ecdysozoa</taxon>
        <taxon>Arthropoda</taxon>
        <taxon>Chelicerata</taxon>
        <taxon>Arachnida</taxon>
        <taxon>Acari</taxon>
        <taxon>Parasitiformes</taxon>
        <taxon>Mesostigmata</taxon>
        <taxon>Gamasina</taxon>
        <taxon>Dermanyssoidea</taxon>
        <taxon>Laelapidae</taxon>
        <taxon>Tropilaelaps</taxon>
    </lineage>
</organism>
<dbReference type="Gene3D" id="3.40.1000.30">
    <property type="match status" value="1"/>
</dbReference>
<dbReference type="OrthoDB" id="68090at2759"/>
<reference evidence="3 4" key="1">
    <citation type="journal article" date="2017" name="Gigascience">
        <title>Draft genome of the honey bee ectoparasitic mite, Tropilaelaps mercedesae, is shaped by the parasitic life history.</title>
        <authorList>
            <person name="Dong X."/>
            <person name="Armstrong S.D."/>
            <person name="Xia D."/>
            <person name="Makepeace B.L."/>
            <person name="Darby A.C."/>
            <person name="Kadowaki T."/>
        </authorList>
    </citation>
    <scope>NUCLEOTIDE SEQUENCE [LARGE SCALE GENOMIC DNA]</scope>
    <source>
        <strain evidence="3">Wuxi-XJTLU</strain>
    </source>
</reference>
<dbReference type="FunCoup" id="A0A1V9XCT6">
    <property type="interactions" value="416"/>
</dbReference>
<evidence type="ECO:0000313" key="3">
    <source>
        <dbReference type="EMBL" id="OQR71319.1"/>
    </source>
</evidence>
<evidence type="ECO:0000259" key="2">
    <source>
        <dbReference type="Pfam" id="PF11566"/>
    </source>
</evidence>
<keyword evidence="4" id="KW-1185">Reference proteome</keyword>